<evidence type="ECO:0000313" key="2">
    <source>
        <dbReference type="EMBL" id="KAK7282025.1"/>
    </source>
</evidence>
<feature type="region of interest" description="Disordered" evidence="1">
    <location>
        <begin position="206"/>
        <end position="310"/>
    </location>
</feature>
<evidence type="ECO:0000256" key="1">
    <source>
        <dbReference type="SAM" id="MobiDB-lite"/>
    </source>
</evidence>
<evidence type="ECO:0000313" key="3">
    <source>
        <dbReference type="Proteomes" id="UP001372338"/>
    </source>
</evidence>
<organism evidence="2 3">
    <name type="scientific">Crotalaria pallida</name>
    <name type="common">Smooth rattlebox</name>
    <name type="synonym">Crotalaria striata</name>
    <dbReference type="NCBI Taxonomy" id="3830"/>
    <lineage>
        <taxon>Eukaryota</taxon>
        <taxon>Viridiplantae</taxon>
        <taxon>Streptophyta</taxon>
        <taxon>Embryophyta</taxon>
        <taxon>Tracheophyta</taxon>
        <taxon>Spermatophyta</taxon>
        <taxon>Magnoliopsida</taxon>
        <taxon>eudicotyledons</taxon>
        <taxon>Gunneridae</taxon>
        <taxon>Pentapetalae</taxon>
        <taxon>rosids</taxon>
        <taxon>fabids</taxon>
        <taxon>Fabales</taxon>
        <taxon>Fabaceae</taxon>
        <taxon>Papilionoideae</taxon>
        <taxon>50 kb inversion clade</taxon>
        <taxon>genistoids sensu lato</taxon>
        <taxon>core genistoids</taxon>
        <taxon>Crotalarieae</taxon>
        <taxon>Crotalaria</taxon>
    </lineage>
</organism>
<name>A0AAN9IKT4_CROPI</name>
<gene>
    <name evidence="2" type="ORF">RIF29_10497</name>
</gene>
<feature type="region of interest" description="Disordered" evidence="1">
    <location>
        <begin position="1"/>
        <end position="27"/>
    </location>
</feature>
<protein>
    <submittedName>
        <fullName evidence="2">Uncharacterized protein</fullName>
    </submittedName>
</protein>
<proteinExistence type="predicted"/>
<feature type="compositionally biased region" description="Basic and acidic residues" evidence="1">
    <location>
        <begin position="225"/>
        <end position="245"/>
    </location>
</feature>
<reference evidence="2 3" key="1">
    <citation type="submission" date="2024-01" db="EMBL/GenBank/DDBJ databases">
        <title>The genomes of 5 underutilized Papilionoideae crops provide insights into root nodulation and disease resistanc.</title>
        <authorList>
            <person name="Yuan L."/>
        </authorList>
    </citation>
    <scope>NUCLEOTIDE SEQUENCE [LARGE SCALE GENOMIC DNA]</scope>
    <source>
        <strain evidence="2">ZHUSHIDOU_FW_LH</strain>
        <tissue evidence="2">Leaf</tissue>
    </source>
</reference>
<accession>A0AAN9IKT4</accession>
<feature type="compositionally biased region" description="Polar residues" evidence="1">
    <location>
        <begin position="275"/>
        <end position="293"/>
    </location>
</feature>
<keyword evidence="3" id="KW-1185">Reference proteome</keyword>
<dbReference type="Proteomes" id="UP001372338">
    <property type="component" value="Unassembled WGS sequence"/>
</dbReference>
<comment type="caution">
    <text evidence="2">The sequence shown here is derived from an EMBL/GenBank/DDBJ whole genome shotgun (WGS) entry which is preliminary data.</text>
</comment>
<sequence length="461" mass="51065">MDGTNNNCFNGEEPSGEDKRGSGPLCESEGLKIDSDCMLRKSGDASPAKASPKANDEVRVVSEVTEDVCAETPFNVMDPQQCMAAFLESVKLLELVVCENHNLNTMNSMKSVDEIEHQMMNLEDVAQPPVLSNKHCESYVQTLLQENAIAKPSECVKVDCTTVVGENAARSIKKHKTPTPLKDLVIDVTDDDLSIDLQDFALASPDSEDNLKGQLLASNSQPGRDNGKRLFDSRAHPSQDTEKGKFVTMSPDVERLGKQLFQTPPSDPCNKRQKSTLGTPSFSKGGNVSQKTVKISSSGKGRRGSGKERGAGIPKMYKTLFRPTFDMELSTKEAQVSAYIFGSGLDFNEVFLSIGDTLVTREEFYCFLPGRAISAKMIKHVALKLSVMQHYYSGITTWCFPPYLPVVNWMEMDDSFQPNLIGVLKEVHVRVKTPLALEMGQYNLFKRQTEAYSLAKWNEFN</sequence>
<dbReference type="EMBL" id="JAYWIO010000002">
    <property type="protein sequence ID" value="KAK7282025.1"/>
    <property type="molecule type" value="Genomic_DNA"/>
</dbReference>
<dbReference type="AlphaFoldDB" id="A0AAN9IKT4"/>